<keyword evidence="2" id="KW-1185">Reference proteome</keyword>
<name>A0A7R7TTW5_9MYCO</name>
<dbReference type="Proteomes" id="UP000595446">
    <property type="component" value="Chromosome"/>
</dbReference>
<sequence length="51" mass="5877">MAAHWKYPVEPLRLIDENRGIRVGRKGVGRIMRQNGRKGAYLCRGWKHGST</sequence>
<accession>A0A7R7TTW5</accession>
<evidence type="ECO:0000313" key="2">
    <source>
        <dbReference type="Proteomes" id="UP000595446"/>
    </source>
</evidence>
<dbReference type="AlphaFoldDB" id="A0A7R7TTW5"/>
<reference evidence="1 2" key="1">
    <citation type="submission" date="2020-12" db="EMBL/GenBank/DDBJ databases">
        <title>Complete genome sequence of Mycobacterium heckeshornense JCM 15655T, closely related to a pathogenic non-tuberculous mycobacterial species Mycobacterium xenopi.</title>
        <authorList>
            <person name="Yoshida M."/>
            <person name="Fukano H."/>
            <person name="Asakura T."/>
            <person name="Suzuki M."/>
            <person name="Hoshino Y."/>
        </authorList>
    </citation>
    <scope>NUCLEOTIDE SEQUENCE [LARGE SCALE GENOMIC DNA]</scope>
    <source>
        <strain evidence="1 2">JCM 15655</strain>
    </source>
</reference>
<evidence type="ECO:0000313" key="1">
    <source>
        <dbReference type="EMBL" id="BCO34946.1"/>
    </source>
</evidence>
<dbReference type="EMBL" id="AP024237">
    <property type="protein sequence ID" value="BCO34946.1"/>
    <property type="molecule type" value="Genomic_DNA"/>
</dbReference>
<dbReference type="RefSeq" id="WP_160315087.1">
    <property type="nucleotide sequence ID" value="NZ_AP024237.1"/>
</dbReference>
<organism evidence="1 2">
    <name type="scientific">Mycobacterium heckeshornense</name>
    <dbReference type="NCBI Taxonomy" id="110505"/>
    <lineage>
        <taxon>Bacteria</taxon>
        <taxon>Bacillati</taxon>
        <taxon>Actinomycetota</taxon>
        <taxon>Actinomycetes</taxon>
        <taxon>Mycobacteriales</taxon>
        <taxon>Mycobacteriaceae</taxon>
        <taxon>Mycobacterium</taxon>
    </lineage>
</organism>
<proteinExistence type="predicted"/>
<protein>
    <submittedName>
        <fullName evidence="1">Uncharacterized protein</fullName>
    </submittedName>
</protein>
<gene>
    <name evidence="1" type="ORF">MHEC_13790</name>
</gene>